<keyword evidence="2 5" id="KW-0812">Transmembrane</keyword>
<feature type="transmembrane region" description="Helical" evidence="5">
    <location>
        <begin position="74"/>
        <end position="90"/>
    </location>
</feature>
<dbReference type="GO" id="GO:0005886">
    <property type="term" value="C:plasma membrane"/>
    <property type="evidence" value="ECO:0007669"/>
    <property type="project" value="UniProtKB-SubCell"/>
</dbReference>
<organism evidence="6 7">
    <name type="scientific">Profundibacterium mesophilum KAUST100406-0324</name>
    <dbReference type="NCBI Taxonomy" id="1037889"/>
    <lineage>
        <taxon>Bacteria</taxon>
        <taxon>Pseudomonadati</taxon>
        <taxon>Pseudomonadota</taxon>
        <taxon>Alphaproteobacteria</taxon>
        <taxon>Rhodobacterales</taxon>
        <taxon>Roseobacteraceae</taxon>
        <taxon>Profundibacterium</taxon>
    </lineage>
</organism>
<feature type="transmembrane region" description="Helical" evidence="5">
    <location>
        <begin position="134"/>
        <end position="154"/>
    </location>
</feature>
<dbReference type="Pfam" id="PF04279">
    <property type="entry name" value="IspA"/>
    <property type="match status" value="1"/>
</dbReference>
<dbReference type="PANTHER" id="PTHR36917">
    <property type="entry name" value="INTRACELLULAR SEPTATION PROTEIN A-RELATED"/>
    <property type="match status" value="1"/>
</dbReference>
<keyword evidence="1 5" id="KW-1003">Cell membrane</keyword>
<reference evidence="6" key="1">
    <citation type="submission" date="2013-03" db="EMBL/GenBank/DDBJ databases">
        <title>Genome Sequence of the Profundibacterium mesophilum strain KAUST100406-0324T from Red Sea, a novel genus in the family Rhodobacteraceae.</title>
        <authorList>
            <person name="Essack M."/>
            <person name="Alam I."/>
            <person name="Lafi F."/>
            <person name="Alawi W."/>
            <person name="Kamanu F."/>
            <person name="Al-Suwailem A."/>
            <person name="Lee O.O."/>
            <person name="Xu Y."/>
            <person name="Bajic V."/>
            <person name="Qian P.-Y."/>
            <person name="Archer J."/>
        </authorList>
    </citation>
    <scope>NUCLEOTIDE SEQUENCE</scope>
    <source>
        <strain evidence="6">KAUST100406-0324</strain>
    </source>
</reference>
<evidence type="ECO:0000256" key="5">
    <source>
        <dbReference type="HAMAP-Rule" id="MF_00189"/>
    </source>
</evidence>
<dbReference type="OrthoDB" id="9788219at2"/>
<comment type="caution">
    <text evidence="6">The sequence shown here is derived from an EMBL/GenBank/DDBJ whole genome shotgun (WGS) entry which is preliminary data.</text>
</comment>
<dbReference type="RefSeq" id="WP_159964901.1">
    <property type="nucleotide sequence ID" value="NZ_APKE01000016.1"/>
</dbReference>
<dbReference type="EMBL" id="APKE01000016">
    <property type="protein sequence ID" value="KAF0676125.1"/>
    <property type="molecule type" value="Genomic_DNA"/>
</dbReference>
<keyword evidence="7" id="KW-1185">Reference proteome</keyword>
<feature type="transmembrane region" description="Helical" evidence="5">
    <location>
        <begin position="102"/>
        <end position="122"/>
    </location>
</feature>
<gene>
    <name evidence="5" type="primary">yciB</name>
    <name evidence="6" type="ORF">PMES_01444</name>
</gene>
<proteinExistence type="inferred from homology"/>
<comment type="function">
    <text evidence="5">Plays a role in cell envelope biogenesis, maintenance of cell envelope integrity and membrane homeostasis.</text>
</comment>
<evidence type="ECO:0000256" key="3">
    <source>
        <dbReference type="ARBA" id="ARBA00022989"/>
    </source>
</evidence>
<comment type="subcellular location">
    <subcellularLocation>
        <location evidence="5">Cell inner membrane</location>
        <topology evidence="5">Multi-pass membrane protein</topology>
    </subcellularLocation>
</comment>
<sequence length="198" mass="22447">MSEKSISPLTKSILELGPVVLFFVAYLWLRDRSFLIGGTEYSGFVLITAGFVPVIALSTFLLWRLTGSVSKMQLVTLVLVVIFGGLTVWFNDERFFKMKPTLIYAIFGAILGIGLLRGQSYLRLVMDEMIPLDQAGWMILTRRFCAFFFGLAVLNELIWRTMSTDAWVNFKTFGLTIAIFAFFLVQGKLFREHGTAQK</sequence>
<accession>A0A921TBR9</accession>
<dbReference type="InterPro" id="IPR006008">
    <property type="entry name" value="YciB"/>
</dbReference>
<evidence type="ECO:0000256" key="1">
    <source>
        <dbReference type="ARBA" id="ARBA00022475"/>
    </source>
</evidence>
<keyword evidence="4 5" id="KW-0472">Membrane</keyword>
<keyword evidence="3 5" id="KW-1133">Transmembrane helix</keyword>
<dbReference type="PANTHER" id="PTHR36917:SF1">
    <property type="entry name" value="INNER MEMBRANE-SPANNING PROTEIN YCIB"/>
    <property type="match status" value="1"/>
</dbReference>
<evidence type="ECO:0000256" key="2">
    <source>
        <dbReference type="ARBA" id="ARBA00022692"/>
    </source>
</evidence>
<feature type="transmembrane region" description="Helical" evidence="5">
    <location>
        <begin position="166"/>
        <end position="185"/>
    </location>
</feature>
<keyword evidence="5" id="KW-0997">Cell inner membrane</keyword>
<evidence type="ECO:0000313" key="7">
    <source>
        <dbReference type="Proteomes" id="UP000698242"/>
    </source>
</evidence>
<feature type="transmembrane region" description="Helical" evidence="5">
    <location>
        <begin position="12"/>
        <end position="29"/>
    </location>
</feature>
<dbReference type="HAMAP" id="MF_00189">
    <property type="entry name" value="YciB"/>
    <property type="match status" value="1"/>
</dbReference>
<evidence type="ECO:0000256" key="4">
    <source>
        <dbReference type="ARBA" id="ARBA00023136"/>
    </source>
</evidence>
<protein>
    <recommendedName>
        <fullName evidence="5">Inner membrane-spanning protein YciB</fullName>
    </recommendedName>
</protein>
<dbReference type="Proteomes" id="UP000698242">
    <property type="component" value="Unassembled WGS sequence"/>
</dbReference>
<comment type="similarity">
    <text evidence="5">Belongs to the YciB family.</text>
</comment>
<feature type="transmembrane region" description="Helical" evidence="5">
    <location>
        <begin position="41"/>
        <end position="62"/>
    </location>
</feature>
<dbReference type="AlphaFoldDB" id="A0A921TBR9"/>
<name>A0A921TBR9_9RHOB</name>
<evidence type="ECO:0000313" key="6">
    <source>
        <dbReference type="EMBL" id="KAF0676125.1"/>
    </source>
</evidence>